<protein>
    <submittedName>
        <fullName evidence="2">Short chain dehydrogenase</fullName>
    </submittedName>
</protein>
<dbReference type="KEGG" id="lcre:Pla8534_28770"/>
<organism evidence="2 3">
    <name type="scientific">Lignipirellula cremea</name>
    <dbReference type="NCBI Taxonomy" id="2528010"/>
    <lineage>
        <taxon>Bacteria</taxon>
        <taxon>Pseudomonadati</taxon>
        <taxon>Planctomycetota</taxon>
        <taxon>Planctomycetia</taxon>
        <taxon>Pirellulales</taxon>
        <taxon>Pirellulaceae</taxon>
        <taxon>Lignipirellula</taxon>
    </lineage>
</organism>
<reference evidence="2 3" key="1">
    <citation type="submission" date="2019-02" db="EMBL/GenBank/DDBJ databases">
        <title>Deep-cultivation of Planctomycetes and their phenomic and genomic characterization uncovers novel biology.</title>
        <authorList>
            <person name="Wiegand S."/>
            <person name="Jogler M."/>
            <person name="Boedeker C."/>
            <person name="Pinto D."/>
            <person name="Vollmers J."/>
            <person name="Rivas-Marin E."/>
            <person name="Kohn T."/>
            <person name="Peeters S.H."/>
            <person name="Heuer A."/>
            <person name="Rast P."/>
            <person name="Oberbeckmann S."/>
            <person name="Bunk B."/>
            <person name="Jeske O."/>
            <person name="Meyerdierks A."/>
            <person name="Storesund J.E."/>
            <person name="Kallscheuer N."/>
            <person name="Luecker S."/>
            <person name="Lage O.M."/>
            <person name="Pohl T."/>
            <person name="Merkel B.J."/>
            <person name="Hornburger P."/>
            <person name="Mueller R.-W."/>
            <person name="Bruemmer F."/>
            <person name="Labrenz M."/>
            <person name="Spormann A.M."/>
            <person name="Op den Camp H."/>
            <person name="Overmann J."/>
            <person name="Amann R."/>
            <person name="Jetten M.S.M."/>
            <person name="Mascher T."/>
            <person name="Medema M.H."/>
            <person name="Devos D.P."/>
            <person name="Kaster A.-K."/>
            <person name="Ovreas L."/>
            <person name="Rohde M."/>
            <person name="Galperin M.Y."/>
            <person name="Jogler C."/>
        </authorList>
    </citation>
    <scope>NUCLEOTIDE SEQUENCE [LARGE SCALE GENOMIC DNA]</scope>
    <source>
        <strain evidence="2 3">Pla85_3_4</strain>
    </source>
</reference>
<keyword evidence="3" id="KW-1185">Reference proteome</keyword>
<dbReference type="RefSeq" id="WP_145053847.1">
    <property type="nucleotide sequence ID" value="NZ_CP036433.1"/>
</dbReference>
<accession>A0A518DT89</accession>
<evidence type="ECO:0000313" key="2">
    <source>
        <dbReference type="EMBL" id="QDU95065.1"/>
    </source>
</evidence>
<dbReference type="InterPro" id="IPR036291">
    <property type="entry name" value="NAD(P)-bd_dom_sf"/>
</dbReference>
<gene>
    <name evidence="2" type="ORF">Pla8534_28770</name>
</gene>
<feature type="domain" description="NAD-dependent epimerase/dehydratase" evidence="1">
    <location>
        <begin position="11"/>
        <end position="248"/>
    </location>
</feature>
<dbReference type="InterPro" id="IPR001509">
    <property type="entry name" value="Epimerase_deHydtase"/>
</dbReference>
<proteinExistence type="predicted"/>
<dbReference type="OrthoDB" id="9814124at2"/>
<dbReference type="Pfam" id="PF01370">
    <property type="entry name" value="Epimerase"/>
    <property type="match status" value="1"/>
</dbReference>
<dbReference type="Proteomes" id="UP000317648">
    <property type="component" value="Chromosome"/>
</dbReference>
<dbReference type="InterPro" id="IPR050177">
    <property type="entry name" value="Lipid_A_modif_metabolic_enz"/>
</dbReference>
<dbReference type="SUPFAM" id="SSF51735">
    <property type="entry name" value="NAD(P)-binding Rossmann-fold domains"/>
    <property type="match status" value="1"/>
</dbReference>
<name>A0A518DT89_9BACT</name>
<evidence type="ECO:0000259" key="1">
    <source>
        <dbReference type="Pfam" id="PF01370"/>
    </source>
</evidence>
<dbReference type="AlphaFoldDB" id="A0A518DT89"/>
<dbReference type="PANTHER" id="PTHR43245">
    <property type="entry name" value="BIFUNCTIONAL POLYMYXIN RESISTANCE PROTEIN ARNA"/>
    <property type="match status" value="1"/>
</dbReference>
<sequence length="355" mass="39047">MNTTNNKQPVVLVTGSSGMLGQNACAALAAQGYLVFGLDVEEPADASDTPPSIEHIPCDLTDDASVQTALSQVRERVGVQIASVVHMAAYYDFSGEDSPLYQKITVEGTDRLLNALEGFQLEQFVFTSTMLVHAPCEVGERITEDDPLLAKWPYPQSKIDTERVIFEQHPQAPSVALRIAGVYTEEGVQPTLVQQIKRIYEKDFQSHFFPGDTAAGQTVVHLEDTIDAIVRCVDRRKSIPPHTAILVGEPNPPSYGQLQEAIGKLIHGKAWSTLYVPPLVAKAGAAVTDALSGGEAFIKPFMVDMADDHYALDISRAKSLLGWEPQHRLLEELPAMVNALQEDPDQWYRQNQLDR</sequence>
<dbReference type="EMBL" id="CP036433">
    <property type="protein sequence ID" value="QDU95065.1"/>
    <property type="molecule type" value="Genomic_DNA"/>
</dbReference>
<evidence type="ECO:0000313" key="3">
    <source>
        <dbReference type="Proteomes" id="UP000317648"/>
    </source>
</evidence>
<dbReference type="Gene3D" id="3.40.50.720">
    <property type="entry name" value="NAD(P)-binding Rossmann-like Domain"/>
    <property type="match status" value="1"/>
</dbReference>